<dbReference type="EMBL" id="SMAB01000029">
    <property type="protein sequence ID" value="TCS78232.1"/>
    <property type="molecule type" value="Genomic_DNA"/>
</dbReference>
<reference evidence="8 9" key="1">
    <citation type="submission" date="2019-03" db="EMBL/GenBank/DDBJ databases">
        <title>Genomic Encyclopedia of Type Strains, Phase IV (KMG-IV): sequencing the most valuable type-strain genomes for metagenomic binning, comparative biology and taxonomic classification.</title>
        <authorList>
            <person name="Goeker M."/>
        </authorList>
    </citation>
    <scope>NUCLEOTIDE SEQUENCE [LARGE SCALE GENOMIC DNA]</scope>
    <source>
        <strain evidence="8 9">DSM 23802</strain>
    </source>
</reference>
<dbReference type="AlphaFoldDB" id="A0A4V2URM5"/>
<keyword evidence="5 7" id="KW-1133">Transmembrane helix</keyword>
<evidence type="ECO:0000256" key="2">
    <source>
        <dbReference type="ARBA" id="ARBA00008929"/>
    </source>
</evidence>
<feature type="transmembrane region" description="Helical" evidence="7">
    <location>
        <begin position="278"/>
        <end position="298"/>
    </location>
</feature>
<feature type="transmembrane region" description="Helical" evidence="7">
    <location>
        <begin position="182"/>
        <end position="201"/>
    </location>
</feature>
<gene>
    <name evidence="8" type="ORF">EDD72_1299</name>
</gene>
<organism evidence="8 9">
    <name type="scientific">Tepidibacillus fermentans</name>
    <dbReference type="NCBI Taxonomy" id="1281767"/>
    <lineage>
        <taxon>Bacteria</taxon>
        <taxon>Bacillati</taxon>
        <taxon>Bacillota</taxon>
        <taxon>Bacilli</taxon>
        <taxon>Bacillales</taxon>
        <taxon>Bacillaceae</taxon>
        <taxon>Tepidibacillus</taxon>
    </lineage>
</organism>
<feature type="transmembrane region" description="Helical" evidence="7">
    <location>
        <begin position="221"/>
        <end position="240"/>
    </location>
</feature>
<proteinExistence type="inferred from homology"/>
<keyword evidence="6 7" id="KW-0472">Membrane</keyword>
<name>A0A4V2URM5_9BACI</name>
<dbReference type="InterPro" id="IPR052049">
    <property type="entry name" value="Electron_transfer_protein"/>
</dbReference>
<comment type="caution">
    <text evidence="8">The sequence shown here is derived from an EMBL/GenBank/DDBJ whole genome shotgun (WGS) entry which is preliminary data.</text>
</comment>
<protein>
    <submittedName>
        <fullName evidence="8">Formate-dependent nitrite reductase membrane component NrfD</fullName>
    </submittedName>
</protein>
<feature type="transmembrane region" description="Helical" evidence="7">
    <location>
        <begin position="6"/>
        <end position="28"/>
    </location>
</feature>
<evidence type="ECO:0000256" key="1">
    <source>
        <dbReference type="ARBA" id="ARBA00004651"/>
    </source>
</evidence>
<evidence type="ECO:0000313" key="9">
    <source>
        <dbReference type="Proteomes" id="UP000295788"/>
    </source>
</evidence>
<feature type="transmembrane region" description="Helical" evidence="7">
    <location>
        <begin position="116"/>
        <end position="138"/>
    </location>
</feature>
<evidence type="ECO:0000256" key="7">
    <source>
        <dbReference type="SAM" id="Phobius"/>
    </source>
</evidence>
<dbReference type="OrthoDB" id="9778963at2"/>
<keyword evidence="3" id="KW-1003">Cell membrane</keyword>
<evidence type="ECO:0000313" key="8">
    <source>
        <dbReference type="EMBL" id="TCS78232.1"/>
    </source>
</evidence>
<keyword evidence="9" id="KW-1185">Reference proteome</keyword>
<keyword evidence="4 7" id="KW-0812">Transmembrane</keyword>
<evidence type="ECO:0000256" key="3">
    <source>
        <dbReference type="ARBA" id="ARBA00022475"/>
    </source>
</evidence>
<feature type="transmembrane region" description="Helical" evidence="7">
    <location>
        <begin position="40"/>
        <end position="58"/>
    </location>
</feature>
<comment type="subcellular location">
    <subcellularLocation>
        <location evidence="1">Cell membrane</location>
        <topology evidence="1">Multi-pass membrane protein</topology>
    </subcellularLocation>
</comment>
<dbReference type="PANTHER" id="PTHR34856">
    <property type="entry name" value="PROTEIN NRFD"/>
    <property type="match status" value="1"/>
</dbReference>
<dbReference type="PANTHER" id="PTHR34856:SF2">
    <property type="entry name" value="PROTEIN NRFD"/>
    <property type="match status" value="1"/>
</dbReference>
<dbReference type="Proteomes" id="UP000295788">
    <property type="component" value="Unassembled WGS sequence"/>
</dbReference>
<dbReference type="GO" id="GO:0005886">
    <property type="term" value="C:plasma membrane"/>
    <property type="evidence" value="ECO:0007669"/>
    <property type="project" value="UniProtKB-SubCell"/>
</dbReference>
<dbReference type="InterPro" id="IPR005614">
    <property type="entry name" value="NrfD-like"/>
</dbReference>
<accession>A0A4V2URM5</accession>
<evidence type="ECO:0000256" key="4">
    <source>
        <dbReference type="ARBA" id="ARBA00022692"/>
    </source>
</evidence>
<comment type="similarity">
    <text evidence="2">Belongs to the NrfD family.</text>
</comment>
<dbReference type="Gene3D" id="1.20.1630.10">
    <property type="entry name" value="Formate dehydrogenase/DMSO reductase domain"/>
    <property type="match status" value="1"/>
</dbReference>
<feature type="transmembrane region" description="Helical" evidence="7">
    <location>
        <begin position="70"/>
        <end position="95"/>
    </location>
</feature>
<dbReference type="RefSeq" id="WP_132770643.1">
    <property type="nucleotide sequence ID" value="NZ_SMAB01000029.1"/>
</dbReference>
<dbReference type="Pfam" id="PF03916">
    <property type="entry name" value="NrfD"/>
    <property type="match status" value="1"/>
</dbReference>
<evidence type="ECO:0000256" key="6">
    <source>
        <dbReference type="ARBA" id="ARBA00023136"/>
    </source>
</evidence>
<evidence type="ECO:0000256" key="5">
    <source>
        <dbReference type="ARBA" id="ARBA00022989"/>
    </source>
</evidence>
<sequence length="299" mass="32735">MAWGAIISWYLFLAGVSAGAYLTATYVGKKFPFAQTIRKTGYFLAPPLLAVGTLLLVFDAEAGLKHPLRFIYLLKNFPTSMMTDGTYIISIFLILNTYQGVMEYLGKSVNRWITRLGVIFAIGTAAYTGLLIGVVKSIPLWNTSILPVLFIVSALSTGIAATVLVSTFFNRQACYNLLTVKKIHVSLIGIELLLIFIMLYITGSANEVAYQSVMSLLVGEYSSLFWIGLIVVGLVIPFLIEGIEIYQHGLATKPKYHEISATSSNPSFVPTLITESTVLIGGFILRYLVLAAAMTITLF</sequence>
<feature type="transmembrane region" description="Helical" evidence="7">
    <location>
        <begin position="144"/>
        <end position="170"/>
    </location>
</feature>